<feature type="compositionally biased region" description="Polar residues" evidence="8">
    <location>
        <begin position="1"/>
        <end position="10"/>
    </location>
</feature>
<comment type="similarity">
    <text evidence="4">Belongs to the CDIP1/LITAF family.</text>
</comment>
<dbReference type="PROSITE" id="PS51837">
    <property type="entry name" value="LITAF"/>
    <property type="match status" value="1"/>
</dbReference>
<evidence type="ECO:0000313" key="12">
    <source>
        <dbReference type="Proteomes" id="UP001642483"/>
    </source>
</evidence>
<dbReference type="EMBL" id="CAWYQH010000119">
    <property type="protein sequence ID" value="CAK8690711.1"/>
    <property type="molecule type" value="Genomic_DNA"/>
</dbReference>
<dbReference type="InterPro" id="IPR006629">
    <property type="entry name" value="LITAF"/>
</dbReference>
<keyword evidence="12" id="KW-1185">Reference proteome</keyword>
<evidence type="ECO:0000256" key="5">
    <source>
        <dbReference type="ARBA" id="ARBA00022723"/>
    </source>
</evidence>
<evidence type="ECO:0000259" key="10">
    <source>
        <dbReference type="PROSITE" id="PS51837"/>
    </source>
</evidence>
<proteinExistence type="inferred from homology"/>
<evidence type="ECO:0000256" key="4">
    <source>
        <dbReference type="ARBA" id="ARBA00005975"/>
    </source>
</evidence>
<dbReference type="PANTHER" id="PTHR23292:SF28">
    <property type="entry name" value="LIPOPOLYSACCHARIDE-INDUCED TUMOR NECROSIS FACTOR-ALPHA FACTOR-LIKE"/>
    <property type="match status" value="1"/>
</dbReference>
<keyword evidence="5" id="KW-0479">Metal-binding</keyword>
<evidence type="ECO:0000256" key="3">
    <source>
        <dbReference type="ARBA" id="ARBA00004630"/>
    </source>
</evidence>
<evidence type="ECO:0000256" key="7">
    <source>
        <dbReference type="ARBA" id="ARBA00023136"/>
    </source>
</evidence>
<keyword evidence="6" id="KW-0862">Zinc</keyword>
<reference evidence="11 12" key="1">
    <citation type="submission" date="2024-02" db="EMBL/GenBank/DDBJ databases">
        <authorList>
            <person name="Daric V."/>
            <person name="Darras S."/>
        </authorList>
    </citation>
    <scope>NUCLEOTIDE SEQUENCE [LARGE SCALE GENOMIC DNA]</scope>
</reference>
<evidence type="ECO:0000256" key="8">
    <source>
        <dbReference type="SAM" id="MobiDB-lite"/>
    </source>
</evidence>
<dbReference type="InterPro" id="IPR037519">
    <property type="entry name" value="LITAF_fam"/>
</dbReference>
<evidence type="ECO:0000256" key="6">
    <source>
        <dbReference type="ARBA" id="ARBA00022833"/>
    </source>
</evidence>
<keyword evidence="7 9" id="KW-0472">Membrane</keyword>
<gene>
    <name evidence="11" type="ORF">CVLEPA_LOCUS23295</name>
</gene>
<feature type="domain" description="LITAF" evidence="10">
    <location>
        <begin position="73"/>
        <end position="155"/>
    </location>
</feature>
<name>A0ABP0GG12_CLALP</name>
<dbReference type="PANTHER" id="PTHR23292">
    <property type="entry name" value="LIPOPOLYSACCHARIDE-INDUCED TUMOR NECROSIS FACTOR-ALPHA FACTOR"/>
    <property type="match status" value="1"/>
</dbReference>
<feature type="transmembrane region" description="Helical" evidence="9">
    <location>
        <begin position="112"/>
        <end position="132"/>
    </location>
</feature>
<dbReference type="Proteomes" id="UP001642483">
    <property type="component" value="Unassembled WGS sequence"/>
</dbReference>
<protein>
    <recommendedName>
        <fullName evidence="10">LITAF domain-containing protein</fullName>
    </recommendedName>
</protein>
<evidence type="ECO:0000256" key="2">
    <source>
        <dbReference type="ARBA" id="ARBA00004481"/>
    </source>
</evidence>
<sequence>MQPNTNFTQHQPPPPPYSYGMQPTAPPPYTEVNSGHQLSQAMPSALVHQPGPVSTPGVPTNVIINQPPPVAVQRTIVQTSAVTLGKAPASLTCLSCQRLITTEVARSLKVDAWICCILLCLCGCELCFWIPFVMDSNYITSHSCPACHAHLGTSM</sequence>
<comment type="caution">
    <text evidence="11">The sequence shown here is derived from an EMBL/GenBank/DDBJ whole genome shotgun (WGS) entry which is preliminary data.</text>
</comment>
<comment type="subcellular location">
    <subcellularLocation>
        <location evidence="2">Endosome membrane</location>
        <topology evidence="2">Peripheral membrane protein</topology>
    </subcellularLocation>
    <subcellularLocation>
        <location evidence="1">Late endosome membrane</location>
    </subcellularLocation>
    <subcellularLocation>
        <location evidence="3">Lysosome membrane</location>
        <topology evidence="3">Peripheral membrane protein</topology>
        <orientation evidence="3">Cytoplasmic side</orientation>
    </subcellularLocation>
</comment>
<keyword evidence="9" id="KW-1133">Transmembrane helix</keyword>
<evidence type="ECO:0000256" key="9">
    <source>
        <dbReference type="SAM" id="Phobius"/>
    </source>
</evidence>
<feature type="region of interest" description="Disordered" evidence="8">
    <location>
        <begin position="1"/>
        <end position="34"/>
    </location>
</feature>
<dbReference type="Pfam" id="PF10601">
    <property type="entry name" value="zf-LITAF-like"/>
    <property type="match status" value="1"/>
</dbReference>
<keyword evidence="9" id="KW-0812">Transmembrane</keyword>
<accession>A0ABP0GG12</accession>
<dbReference type="SMART" id="SM00714">
    <property type="entry name" value="LITAF"/>
    <property type="match status" value="1"/>
</dbReference>
<evidence type="ECO:0000313" key="11">
    <source>
        <dbReference type="EMBL" id="CAK8690711.1"/>
    </source>
</evidence>
<evidence type="ECO:0000256" key="1">
    <source>
        <dbReference type="ARBA" id="ARBA00004414"/>
    </source>
</evidence>
<organism evidence="11 12">
    <name type="scientific">Clavelina lepadiformis</name>
    <name type="common">Light-bulb sea squirt</name>
    <name type="synonym">Ascidia lepadiformis</name>
    <dbReference type="NCBI Taxonomy" id="159417"/>
    <lineage>
        <taxon>Eukaryota</taxon>
        <taxon>Metazoa</taxon>
        <taxon>Chordata</taxon>
        <taxon>Tunicata</taxon>
        <taxon>Ascidiacea</taxon>
        <taxon>Aplousobranchia</taxon>
        <taxon>Clavelinidae</taxon>
        <taxon>Clavelina</taxon>
    </lineage>
</organism>